<dbReference type="PRINTS" id="PR00109">
    <property type="entry name" value="TYRKINASE"/>
</dbReference>
<dbReference type="PANTHER" id="PTHR44329">
    <property type="entry name" value="SERINE/THREONINE-PROTEIN KINASE TNNI3K-RELATED"/>
    <property type="match status" value="1"/>
</dbReference>
<keyword evidence="4" id="KW-0808">Transferase</keyword>
<gene>
    <name evidence="13" type="ORF">G2W53_043448</name>
</gene>
<proteinExistence type="inferred from homology"/>
<feature type="compositionally biased region" description="Basic and acidic residues" evidence="11">
    <location>
        <begin position="477"/>
        <end position="486"/>
    </location>
</feature>
<dbReference type="FunFam" id="3.30.200.20:FF:000060">
    <property type="entry name" value="Serine/threonine-protein kinase isoform 1"/>
    <property type="match status" value="1"/>
</dbReference>
<organism evidence="13 14">
    <name type="scientific">Senna tora</name>
    <dbReference type="NCBI Taxonomy" id="362788"/>
    <lineage>
        <taxon>Eukaryota</taxon>
        <taxon>Viridiplantae</taxon>
        <taxon>Streptophyta</taxon>
        <taxon>Embryophyta</taxon>
        <taxon>Tracheophyta</taxon>
        <taxon>Spermatophyta</taxon>
        <taxon>Magnoliopsida</taxon>
        <taxon>eudicotyledons</taxon>
        <taxon>Gunneridae</taxon>
        <taxon>Pentapetalae</taxon>
        <taxon>rosids</taxon>
        <taxon>fabids</taxon>
        <taxon>Fabales</taxon>
        <taxon>Fabaceae</taxon>
        <taxon>Caesalpinioideae</taxon>
        <taxon>Cassia clade</taxon>
        <taxon>Senna</taxon>
    </lineage>
</organism>
<evidence type="ECO:0000256" key="4">
    <source>
        <dbReference type="ARBA" id="ARBA00022679"/>
    </source>
</evidence>
<dbReference type="PANTHER" id="PTHR44329:SF281">
    <property type="entry name" value="SERINE_THREONINE-PROTEIN KINASE CTR1"/>
    <property type="match status" value="1"/>
</dbReference>
<feature type="region of interest" description="Disordered" evidence="11">
    <location>
        <begin position="475"/>
        <end position="541"/>
    </location>
</feature>
<evidence type="ECO:0000313" key="14">
    <source>
        <dbReference type="Proteomes" id="UP000634136"/>
    </source>
</evidence>
<dbReference type="PROSITE" id="PS50011">
    <property type="entry name" value="PROTEIN_KINASE_DOM"/>
    <property type="match status" value="1"/>
</dbReference>
<dbReference type="SUPFAM" id="SSF56112">
    <property type="entry name" value="Protein kinase-like (PK-like)"/>
    <property type="match status" value="1"/>
</dbReference>
<feature type="compositionally biased region" description="Polar residues" evidence="11">
    <location>
        <begin position="508"/>
        <end position="529"/>
    </location>
</feature>
<dbReference type="InterPro" id="IPR017441">
    <property type="entry name" value="Protein_kinase_ATP_BS"/>
</dbReference>
<dbReference type="InterPro" id="IPR055164">
    <property type="entry name" value="EDR1/CTR1/ARMC3-like_pept-like"/>
</dbReference>
<keyword evidence="7 10" id="KW-0067">ATP-binding</keyword>
<evidence type="ECO:0000313" key="13">
    <source>
        <dbReference type="EMBL" id="KAF7804337.1"/>
    </source>
</evidence>
<dbReference type="OrthoDB" id="339325at2759"/>
<evidence type="ECO:0000256" key="9">
    <source>
        <dbReference type="ARBA" id="ARBA00048679"/>
    </source>
</evidence>
<evidence type="ECO:0000256" key="10">
    <source>
        <dbReference type="PROSITE-ProRule" id="PRU10141"/>
    </source>
</evidence>
<dbReference type="InterPro" id="IPR001245">
    <property type="entry name" value="Ser-Thr/Tyr_kinase_cat_dom"/>
</dbReference>
<comment type="catalytic activity">
    <reaction evidence="8">
        <text>L-threonyl-[protein] + ATP = O-phospho-L-threonyl-[protein] + ADP + H(+)</text>
        <dbReference type="Rhea" id="RHEA:46608"/>
        <dbReference type="Rhea" id="RHEA-COMP:11060"/>
        <dbReference type="Rhea" id="RHEA-COMP:11605"/>
        <dbReference type="ChEBI" id="CHEBI:15378"/>
        <dbReference type="ChEBI" id="CHEBI:30013"/>
        <dbReference type="ChEBI" id="CHEBI:30616"/>
        <dbReference type="ChEBI" id="CHEBI:61977"/>
        <dbReference type="ChEBI" id="CHEBI:456216"/>
        <dbReference type="EC" id="2.7.11.1"/>
    </reaction>
</comment>
<dbReference type="AlphaFoldDB" id="A0A834W086"/>
<feature type="binding site" evidence="10">
    <location>
        <position position="613"/>
    </location>
    <ligand>
        <name>ATP</name>
        <dbReference type="ChEBI" id="CHEBI:30616"/>
    </ligand>
</feature>
<dbReference type="InterPro" id="IPR051681">
    <property type="entry name" value="Ser/Thr_Kinases-Pseudokinases"/>
</dbReference>
<dbReference type="Gene3D" id="1.10.510.10">
    <property type="entry name" value="Transferase(Phosphotransferase) domain 1"/>
    <property type="match status" value="1"/>
</dbReference>
<dbReference type="InterPro" id="IPR008271">
    <property type="entry name" value="Ser/Thr_kinase_AS"/>
</dbReference>
<evidence type="ECO:0000259" key="12">
    <source>
        <dbReference type="PROSITE" id="PS50011"/>
    </source>
</evidence>
<comment type="catalytic activity">
    <reaction evidence="9">
        <text>L-seryl-[protein] + ATP = O-phospho-L-seryl-[protein] + ADP + H(+)</text>
        <dbReference type="Rhea" id="RHEA:17989"/>
        <dbReference type="Rhea" id="RHEA-COMP:9863"/>
        <dbReference type="Rhea" id="RHEA-COMP:11604"/>
        <dbReference type="ChEBI" id="CHEBI:15378"/>
        <dbReference type="ChEBI" id="CHEBI:29999"/>
        <dbReference type="ChEBI" id="CHEBI:30616"/>
        <dbReference type="ChEBI" id="CHEBI:83421"/>
        <dbReference type="ChEBI" id="CHEBI:456216"/>
        <dbReference type="EC" id="2.7.11.1"/>
    </reaction>
</comment>
<dbReference type="GO" id="GO:0005524">
    <property type="term" value="F:ATP binding"/>
    <property type="evidence" value="ECO:0007669"/>
    <property type="project" value="UniProtKB-UniRule"/>
</dbReference>
<feature type="domain" description="Protein kinase" evidence="12">
    <location>
        <begin position="586"/>
        <end position="844"/>
    </location>
</feature>
<comment type="similarity">
    <text evidence="1">Belongs to the protein kinase superfamily. TKL Ser/Thr protein kinase family. RAF subfamily.</text>
</comment>
<dbReference type="EMBL" id="JAAIUW010000013">
    <property type="protein sequence ID" value="KAF7804337.1"/>
    <property type="molecule type" value="Genomic_DNA"/>
</dbReference>
<accession>A0A834W086</accession>
<dbReference type="GO" id="GO:0006950">
    <property type="term" value="P:response to stress"/>
    <property type="evidence" value="ECO:0007669"/>
    <property type="project" value="UniProtKB-ARBA"/>
</dbReference>
<dbReference type="GO" id="GO:0010182">
    <property type="term" value="P:sugar mediated signaling pathway"/>
    <property type="evidence" value="ECO:0007669"/>
    <property type="project" value="UniProtKB-ARBA"/>
</dbReference>
<evidence type="ECO:0000256" key="11">
    <source>
        <dbReference type="SAM" id="MobiDB-lite"/>
    </source>
</evidence>
<dbReference type="PROSITE" id="PS00108">
    <property type="entry name" value="PROTEIN_KINASE_ST"/>
    <property type="match status" value="1"/>
</dbReference>
<dbReference type="InterPro" id="IPR011009">
    <property type="entry name" value="Kinase-like_dom_sf"/>
</dbReference>
<keyword evidence="3" id="KW-0723">Serine/threonine-protein kinase</keyword>
<evidence type="ECO:0000256" key="7">
    <source>
        <dbReference type="ARBA" id="ARBA00022840"/>
    </source>
</evidence>
<dbReference type="GO" id="GO:0004674">
    <property type="term" value="F:protein serine/threonine kinase activity"/>
    <property type="evidence" value="ECO:0007669"/>
    <property type="project" value="UniProtKB-KW"/>
</dbReference>
<evidence type="ECO:0000256" key="3">
    <source>
        <dbReference type="ARBA" id="ARBA00022527"/>
    </source>
</evidence>
<dbReference type="Pfam" id="PF07714">
    <property type="entry name" value="PK_Tyr_Ser-Thr"/>
    <property type="match status" value="1"/>
</dbReference>
<evidence type="ECO:0000256" key="6">
    <source>
        <dbReference type="ARBA" id="ARBA00022777"/>
    </source>
</evidence>
<dbReference type="Pfam" id="PF14381">
    <property type="entry name" value="EDR1_CTR1_ARMC3_pept"/>
    <property type="match status" value="1"/>
</dbReference>
<dbReference type="FunFam" id="1.10.510.10:FF:000193">
    <property type="entry name" value="Serine/threonine-protein kinase CTR1"/>
    <property type="match status" value="1"/>
</dbReference>
<keyword evidence="14" id="KW-1185">Reference proteome</keyword>
<evidence type="ECO:0000256" key="5">
    <source>
        <dbReference type="ARBA" id="ARBA00022741"/>
    </source>
</evidence>
<protein>
    <recommendedName>
        <fullName evidence="2">non-specific serine/threonine protein kinase</fullName>
        <ecNumber evidence="2">2.7.11.1</ecNumber>
    </recommendedName>
</protein>
<dbReference type="Proteomes" id="UP000634136">
    <property type="component" value="Unassembled WGS sequence"/>
</dbReference>
<dbReference type="InterPro" id="IPR000719">
    <property type="entry name" value="Prot_kinase_dom"/>
</dbReference>
<evidence type="ECO:0000256" key="2">
    <source>
        <dbReference type="ARBA" id="ARBA00012513"/>
    </source>
</evidence>
<sequence>MPGRRSNYTLLSQVPDDQFGGSAALSGATAHTSVFDSSSGDGKNNRGRVDRGYDWDLVADHRVAQQGNRIGNLYSSIGLQRQSSGSSFGESSLSGEYYAPTLSTAAANEIDAFGYMHDDGFKVGAGTGVGGDFRNKLTETTVRTGGSYSSKTWAQQTEESYQLQQALALRLSSEATCADDPNFLDPAPDESALRSSSSSSAEAISHRFWVNGCLSYFDKIPDGFYLIHGMDPYVWTVCTDLQENGRIPSVESLKSIDPSTNFSLEVVLVDRRSDPSLKELQNRVHSISCSCITTTEVVDHLAKLVCNRMGGSASVGEDDFVSIWRECSNDLKDCLGSVVVPIGSLSVGLCRHRATLFKVLADTIDLPCRIAKGCKYCSRDDASSCLVQFGLDREYLVDLIGKPGYLCEPDSLLNGPSSISFSSPLRFPRLKPAEPTIDFRSLAKQYFSDCLSLELVFDNDSAAVADGNSGFSIPEPFDGKCRDRNNSRSNSNDGNRTSRRSLHPQVSHLRTQEGSDTFKSCNPPQNFVDSRTMGKDPLPTPITLTNPNVDAIEGRRFAEGSQLIPSKASRELGLDMEDLDIPWSDLVLKERIGSGSFGTVHRAEWNGSDVAVKILMEQDFHAERFKEFLREVAIMKRLRHPNIVLFMGAVTQPPNLSIVTEYLSRGSLYRLLHKPGAREMLDERRRLSMAYDVAKGMNYLHKRNPPIVHRDLKSPNLLVDKKYTVKVCDFGLSRLKANTFLSSKSAAGTPEWMAPEVLRDEPSNEKSDVYSFGVILWELATLQQPWNNLNPAQVVAAVGFKGKRLEIPRDLNPQVAAIIEACWANEPWKRPSFSSIMDSLRPLIKPPAPQPVAESKVYISVLILINTDFQGKARDTVFVPPKYCLDLVNDNQLCRHFEQFSRLLEVERKETLRQSAVHISFSQKTMERRARKDMRRAASRSKLKHSKTCIMKQLWYLDMRGPRVSISPRRTTRDGWSLQYRRGSKLRSNCQETTPRSALHINLPPPGSHLSQSQLQWAVSGITNDVTIAIEEEQR</sequence>
<dbReference type="EC" id="2.7.11.1" evidence="2"/>
<dbReference type="CDD" id="cd13999">
    <property type="entry name" value="STKc_MAP3K-like"/>
    <property type="match status" value="1"/>
</dbReference>
<name>A0A834W086_9FABA</name>
<comment type="caution">
    <text evidence="13">The sequence shown here is derived from an EMBL/GenBank/DDBJ whole genome shotgun (WGS) entry which is preliminary data.</text>
</comment>
<dbReference type="PROSITE" id="PS00107">
    <property type="entry name" value="PROTEIN_KINASE_ATP"/>
    <property type="match status" value="1"/>
</dbReference>
<evidence type="ECO:0000256" key="8">
    <source>
        <dbReference type="ARBA" id="ARBA00047899"/>
    </source>
</evidence>
<dbReference type="SMART" id="SM00220">
    <property type="entry name" value="S_TKc"/>
    <property type="match status" value="1"/>
</dbReference>
<dbReference type="Gene3D" id="3.30.200.20">
    <property type="entry name" value="Phosphorylase Kinase, domain 1"/>
    <property type="match status" value="1"/>
</dbReference>
<reference evidence="13" key="1">
    <citation type="submission" date="2020-09" db="EMBL/GenBank/DDBJ databases">
        <title>Genome-Enabled Discovery of Anthraquinone Biosynthesis in Senna tora.</title>
        <authorList>
            <person name="Kang S.-H."/>
            <person name="Pandey R.P."/>
            <person name="Lee C.-M."/>
            <person name="Sim J.-S."/>
            <person name="Jeong J.-T."/>
            <person name="Choi B.-S."/>
            <person name="Jung M."/>
            <person name="Ginzburg D."/>
            <person name="Zhao K."/>
            <person name="Won S.Y."/>
            <person name="Oh T.-J."/>
            <person name="Yu Y."/>
            <person name="Kim N.-H."/>
            <person name="Lee O.R."/>
            <person name="Lee T.-H."/>
            <person name="Bashyal P."/>
            <person name="Kim T.-S."/>
            <person name="Lee W.-H."/>
            <person name="Kawkins C."/>
            <person name="Kim C.-K."/>
            <person name="Kim J.S."/>
            <person name="Ahn B.O."/>
            <person name="Rhee S.Y."/>
            <person name="Sohng J.K."/>
        </authorList>
    </citation>
    <scope>NUCLEOTIDE SEQUENCE</scope>
    <source>
        <tissue evidence="13">Leaf</tissue>
    </source>
</reference>
<evidence type="ECO:0000256" key="1">
    <source>
        <dbReference type="ARBA" id="ARBA00010507"/>
    </source>
</evidence>
<keyword evidence="6 13" id="KW-0418">Kinase</keyword>
<keyword evidence="5 10" id="KW-0547">Nucleotide-binding</keyword>